<dbReference type="InterPro" id="IPR057746">
    <property type="entry name" value="CpnT-like_N"/>
</dbReference>
<dbReference type="Proteomes" id="UP001501319">
    <property type="component" value="Unassembled WGS sequence"/>
</dbReference>
<evidence type="ECO:0000256" key="1">
    <source>
        <dbReference type="SAM" id="MobiDB-lite"/>
    </source>
</evidence>
<reference evidence="4 5" key="1">
    <citation type="journal article" date="2019" name="Int. J. Syst. Evol. Microbiol.">
        <title>The Global Catalogue of Microorganisms (GCM) 10K type strain sequencing project: providing services to taxonomists for standard genome sequencing and annotation.</title>
        <authorList>
            <consortium name="The Broad Institute Genomics Platform"/>
            <consortium name="The Broad Institute Genome Sequencing Center for Infectious Disease"/>
            <person name="Wu L."/>
            <person name="Ma J."/>
        </authorList>
    </citation>
    <scope>NUCLEOTIDE SEQUENCE [LARGE SCALE GENOMIC DNA]</scope>
    <source>
        <strain evidence="4 5">JCM 14306</strain>
    </source>
</reference>
<evidence type="ECO:0008006" key="6">
    <source>
        <dbReference type="Google" id="ProtNLM"/>
    </source>
</evidence>
<evidence type="ECO:0000259" key="3">
    <source>
        <dbReference type="Pfam" id="PF25547"/>
    </source>
</evidence>
<comment type="caution">
    <text evidence="4">The sequence shown here is derived from an EMBL/GenBank/DDBJ whole genome shotgun (WGS) entry which is preliminary data.</text>
</comment>
<accession>A0ABN2FEH9</accession>
<sequence length="540" mass="55913">MPVQEPPSDLDLWPRVKALSSWPDTNEDVVRALSGGWQRAGDAFRTAAEFNVGAIPATWADSAGTAMVGSTERVLASARQNVQGMQGLAGQAAGFADAVVQTKTAIGNLIQDNLQAYAGLSGLPAGAQEAFQASFVTTLANAVNAYTAAMAEQVSANTLVLAARAAAGPVAGPVAGPPPGASPDQVKAWWDKLSQQDQATILRDSPDLIRGLDGIPAAIRDSANRAWLQQTTADLTAQRDQLAAKVAKDDHTARRADPADKIRLRELNDKLGGLQAIQNRLDSTKAGQPPAFLLKLDPTGDGKAVVAIGNPDTAANVVTSVPGTGASLGGIGGDLNRSDRLWQSSQLAGSPSTAVVAWLGYDAPDSLLDATSESYADGGEKALQDFQNGLRATHQGAPSQNTVLGHSYGTTAVGHAARDGSLDADRLVFVASPGVGAEHATDLHLDGVDQAVVPQRVYSTVAQNDFINEVNHGLPFTDILGPDPADPDFGGRTFDSPPGEDGPLGLDLDAHSAYFDDGSEPGKPRNPALDAMGDIIAGKR</sequence>
<dbReference type="Pfam" id="PF25547">
    <property type="entry name" value="WXG100_2"/>
    <property type="match status" value="1"/>
</dbReference>
<evidence type="ECO:0000259" key="2">
    <source>
        <dbReference type="Pfam" id="PF06259"/>
    </source>
</evidence>
<keyword evidence="5" id="KW-1185">Reference proteome</keyword>
<feature type="region of interest" description="Disordered" evidence="1">
    <location>
        <begin position="488"/>
        <end position="540"/>
    </location>
</feature>
<dbReference type="RefSeq" id="WP_344112431.1">
    <property type="nucleotide sequence ID" value="NZ_BAAANE010000005.1"/>
</dbReference>
<feature type="domain" description="DUF1023" evidence="2">
    <location>
        <begin position="297"/>
        <end position="470"/>
    </location>
</feature>
<evidence type="ECO:0000313" key="5">
    <source>
        <dbReference type="Proteomes" id="UP001501319"/>
    </source>
</evidence>
<evidence type="ECO:0000313" key="4">
    <source>
        <dbReference type="EMBL" id="GAA1640937.1"/>
    </source>
</evidence>
<organism evidence="4 5">
    <name type="scientific">Kribbella alba</name>
    <dbReference type="NCBI Taxonomy" id="190197"/>
    <lineage>
        <taxon>Bacteria</taxon>
        <taxon>Bacillati</taxon>
        <taxon>Actinomycetota</taxon>
        <taxon>Actinomycetes</taxon>
        <taxon>Propionibacteriales</taxon>
        <taxon>Kribbellaceae</taxon>
        <taxon>Kribbella</taxon>
    </lineage>
</organism>
<feature type="domain" description="Outer membrane channel protein CpnT-like N-terminal" evidence="3">
    <location>
        <begin position="3"/>
        <end position="142"/>
    </location>
</feature>
<dbReference type="EMBL" id="BAAANE010000005">
    <property type="protein sequence ID" value="GAA1640937.1"/>
    <property type="molecule type" value="Genomic_DNA"/>
</dbReference>
<gene>
    <name evidence="4" type="ORF">GCM10009744_33580</name>
</gene>
<proteinExistence type="predicted"/>
<protein>
    <recommendedName>
        <fullName evidence="6">Alpha/beta hydrolase</fullName>
    </recommendedName>
</protein>
<dbReference type="InterPro" id="IPR010427">
    <property type="entry name" value="DUF1023"/>
</dbReference>
<dbReference type="Pfam" id="PF06259">
    <property type="entry name" value="Abhydrolase_8"/>
    <property type="match status" value="1"/>
</dbReference>
<name>A0ABN2FEH9_9ACTN</name>